<dbReference type="AlphaFoldDB" id="A0A3B0V5E1"/>
<evidence type="ECO:0000256" key="2">
    <source>
        <dbReference type="ARBA" id="ARBA00008072"/>
    </source>
</evidence>
<sequence>MKHIIQNYKTGELKVEDVPVPYLRRGGLLVNNEYSLISSGTERGKIEMARGNLLQKARQRPDLVKQVMHNVKSEGLVPTAKKVFTRLNTPVSLGYCSSGIVSAVDGSTGGFKATGGFKVGDRVACVGEGFACHAEVVYIPGGFAVKVPDELTLDKASFAPLGAIAMQGVRQSGAGLGDRVAVLGLGLIGQLTVQILKASGCHVIGVDIDNEKVEMAKEFGADMALNLKEADTEQGVGGFTSSRGADVVIITASASTSQPIEMAGKLCREKGKVVLVGAVPIELPRKEYYEKELDFVVSRAFGPGSYDESYINGADYPYGYVRWTVQRNMEEIMSLMVSGKVQVDKLISGRFRIDEADKAYELVRKPEGIVMGVLFEYDGNPDVPTRVIVNEKDGKARAGARSVGFIGAGNFAQSYLLPELKKAAGMELRGVATNRPISSDSVSRKFGFNYGTCNHSEILGDAGIDTVFIATRHDLHGPLTAAALNAGKSVFVEKPLALNPDELNGITEAYSKATSPYLMVGFNRRFSPLSVKLKKHFKDVSTPKVVNFRVNAGPLPPEHWLLNPVEGGGRITGEGCHFIDYLQFVTGARPVLVYALSMDGKTREEAQNVQITINFSDGSIGNIAYIADGDPSFSREYVEVFGGGRVAVIDDFKRLTLSAKGKKKVHTLRGKDMGYAGEISEVIKTLKGGKAAPISFAELVATTLTTFAVNDSLVSAAPVAIALDITKG</sequence>
<dbReference type="Gene3D" id="3.30.360.10">
    <property type="entry name" value="Dihydrodipicolinate Reductase, domain 2"/>
    <property type="match status" value="1"/>
</dbReference>
<keyword evidence="4" id="KW-0862">Zinc</keyword>
<dbReference type="EMBL" id="UOEZ01000078">
    <property type="protein sequence ID" value="VAW38775.1"/>
    <property type="molecule type" value="Genomic_DNA"/>
</dbReference>
<proteinExistence type="inferred from homology"/>
<dbReference type="EC" id="1.1.1.14" evidence="9"/>
<dbReference type="InterPro" id="IPR036291">
    <property type="entry name" value="NAD(P)-bd_dom_sf"/>
</dbReference>
<evidence type="ECO:0000259" key="7">
    <source>
        <dbReference type="Pfam" id="PF01408"/>
    </source>
</evidence>
<accession>A0A3B0V5E1</accession>
<dbReference type="Gene3D" id="3.90.180.10">
    <property type="entry name" value="Medium-chain alcohol dehydrogenases, catalytic domain"/>
    <property type="match status" value="2"/>
</dbReference>
<keyword evidence="5 9" id="KW-0560">Oxidoreductase</keyword>
<evidence type="ECO:0000256" key="3">
    <source>
        <dbReference type="ARBA" id="ARBA00022723"/>
    </source>
</evidence>
<dbReference type="SUPFAM" id="SSF50129">
    <property type="entry name" value="GroES-like"/>
    <property type="match status" value="1"/>
</dbReference>
<evidence type="ECO:0000259" key="8">
    <source>
        <dbReference type="Pfam" id="PF22725"/>
    </source>
</evidence>
<dbReference type="GO" id="GO:0046872">
    <property type="term" value="F:metal ion binding"/>
    <property type="evidence" value="ECO:0007669"/>
    <property type="project" value="UniProtKB-KW"/>
</dbReference>
<comment type="cofactor">
    <cofactor evidence="1">
        <name>Zn(2+)</name>
        <dbReference type="ChEBI" id="CHEBI:29105"/>
    </cofactor>
</comment>
<name>A0A3B0V5E1_9ZZZZ</name>
<dbReference type="GO" id="GO:0000166">
    <property type="term" value="F:nucleotide binding"/>
    <property type="evidence" value="ECO:0007669"/>
    <property type="project" value="InterPro"/>
</dbReference>
<evidence type="ECO:0000256" key="4">
    <source>
        <dbReference type="ARBA" id="ARBA00022833"/>
    </source>
</evidence>
<evidence type="ECO:0000256" key="5">
    <source>
        <dbReference type="ARBA" id="ARBA00023002"/>
    </source>
</evidence>
<reference evidence="9" key="1">
    <citation type="submission" date="2018-06" db="EMBL/GenBank/DDBJ databases">
        <authorList>
            <person name="Zhirakovskaya E."/>
        </authorList>
    </citation>
    <scope>NUCLEOTIDE SEQUENCE</scope>
</reference>
<dbReference type="Pfam" id="PF01408">
    <property type="entry name" value="GFO_IDH_MocA"/>
    <property type="match status" value="1"/>
</dbReference>
<feature type="domain" description="Gfo/Idh/MocA-like oxidoreductase N-terminal" evidence="7">
    <location>
        <begin position="402"/>
        <end position="521"/>
    </location>
</feature>
<dbReference type="InterPro" id="IPR000683">
    <property type="entry name" value="Gfo/Idh/MocA-like_OxRdtase_N"/>
</dbReference>
<dbReference type="PANTHER" id="PTHR43350">
    <property type="entry name" value="NAD-DEPENDENT ALCOHOL DEHYDROGENASE"/>
    <property type="match status" value="1"/>
</dbReference>
<dbReference type="Pfam" id="PF00107">
    <property type="entry name" value="ADH_zinc_N"/>
    <property type="match status" value="1"/>
</dbReference>
<dbReference type="SUPFAM" id="SSF55347">
    <property type="entry name" value="Glyceraldehyde-3-phosphate dehydrogenase-like, C-terminal domain"/>
    <property type="match status" value="1"/>
</dbReference>
<dbReference type="InterPro" id="IPR013149">
    <property type="entry name" value="ADH-like_C"/>
</dbReference>
<feature type="domain" description="GFO/IDH/MocA-like oxidoreductase" evidence="8">
    <location>
        <begin position="551"/>
        <end position="625"/>
    </location>
</feature>
<dbReference type="CDD" id="cd08255">
    <property type="entry name" value="2-desacetyl-2-hydroxyethyl_bacteriochlorophyllide_like"/>
    <property type="match status" value="1"/>
</dbReference>
<organism evidence="9">
    <name type="scientific">hydrothermal vent metagenome</name>
    <dbReference type="NCBI Taxonomy" id="652676"/>
    <lineage>
        <taxon>unclassified sequences</taxon>
        <taxon>metagenomes</taxon>
        <taxon>ecological metagenomes</taxon>
    </lineage>
</organism>
<comment type="similarity">
    <text evidence="2">Belongs to the zinc-containing alcohol dehydrogenase family.</text>
</comment>
<evidence type="ECO:0000256" key="1">
    <source>
        <dbReference type="ARBA" id="ARBA00001947"/>
    </source>
</evidence>
<evidence type="ECO:0000259" key="6">
    <source>
        <dbReference type="Pfam" id="PF00107"/>
    </source>
</evidence>
<protein>
    <submittedName>
        <fullName evidence="9">Sorbitol dehydrogenase</fullName>
        <ecNumber evidence="9">1.1.1.14</ecNumber>
    </submittedName>
</protein>
<dbReference type="PANTHER" id="PTHR43350:SF19">
    <property type="entry name" value="D-GULOSIDE 3-DEHYDROGENASE"/>
    <property type="match status" value="1"/>
</dbReference>
<dbReference type="Gene3D" id="3.40.50.720">
    <property type="entry name" value="NAD(P)-binding Rossmann-like Domain"/>
    <property type="match status" value="2"/>
</dbReference>
<keyword evidence="3" id="KW-0479">Metal-binding</keyword>
<gene>
    <name evidence="9" type="ORF">MNBD_DELTA02-615</name>
</gene>
<dbReference type="GO" id="GO:0003939">
    <property type="term" value="F:L-iditol 2-dehydrogenase (NAD+) activity"/>
    <property type="evidence" value="ECO:0007669"/>
    <property type="project" value="UniProtKB-EC"/>
</dbReference>
<dbReference type="InterPro" id="IPR011032">
    <property type="entry name" value="GroES-like_sf"/>
</dbReference>
<dbReference type="SUPFAM" id="SSF51735">
    <property type="entry name" value="NAD(P)-binding Rossmann-fold domains"/>
    <property type="match status" value="2"/>
</dbReference>
<evidence type="ECO:0000313" key="9">
    <source>
        <dbReference type="EMBL" id="VAW38775.1"/>
    </source>
</evidence>
<dbReference type="Pfam" id="PF22725">
    <property type="entry name" value="GFO_IDH_MocA_C3"/>
    <property type="match status" value="1"/>
</dbReference>
<dbReference type="InterPro" id="IPR055170">
    <property type="entry name" value="GFO_IDH_MocA-like_dom"/>
</dbReference>
<feature type="domain" description="Alcohol dehydrogenase-like C-terminal" evidence="6">
    <location>
        <begin position="188"/>
        <end position="300"/>
    </location>
</feature>